<dbReference type="STRING" id="35608.A0A2U1M5J9"/>
<dbReference type="InterPro" id="IPR012946">
    <property type="entry name" value="X8"/>
</dbReference>
<reference evidence="3 4" key="1">
    <citation type="journal article" date="2018" name="Mol. Plant">
        <title>The genome of Artemisia annua provides insight into the evolution of Asteraceae family and artemisinin biosynthesis.</title>
        <authorList>
            <person name="Shen Q."/>
            <person name="Zhang L."/>
            <person name="Liao Z."/>
            <person name="Wang S."/>
            <person name="Yan T."/>
            <person name="Shi P."/>
            <person name="Liu M."/>
            <person name="Fu X."/>
            <person name="Pan Q."/>
            <person name="Wang Y."/>
            <person name="Lv Z."/>
            <person name="Lu X."/>
            <person name="Zhang F."/>
            <person name="Jiang W."/>
            <person name="Ma Y."/>
            <person name="Chen M."/>
            <person name="Hao X."/>
            <person name="Li L."/>
            <person name="Tang Y."/>
            <person name="Lv G."/>
            <person name="Zhou Y."/>
            <person name="Sun X."/>
            <person name="Brodelius P.E."/>
            <person name="Rose J.K.C."/>
            <person name="Tang K."/>
        </authorList>
    </citation>
    <scope>NUCLEOTIDE SEQUENCE [LARGE SCALE GENOMIC DNA]</scope>
    <source>
        <strain evidence="4">cv. Huhao1</strain>
        <tissue evidence="3">Leaf</tissue>
    </source>
</reference>
<evidence type="ECO:0000259" key="2">
    <source>
        <dbReference type="SMART" id="SM00768"/>
    </source>
</evidence>
<accession>A0A2U1M5J9</accession>
<protein>
    <submittedName>
        <fullName evidence="3">X8 domain-containing protein</fullName>
    </submittedName>
</protein>
<proteinExistence type="predicted"/>
<comment type="caution">
    <text evidence="3">The sequence shown here is derived from an EMBL/GenBank/DDBJ whole genome shotgun (WGS) entry which is preliminary data.</text>
</comment>
<dbReference type="PANTHER" id="PTHR31044:SF120">
    <property type="entry name" value="CARBOHYDRATE-BINDING X8 DOMAIN SUPERFAMILY PROTEIN"/>
    <property type="match status" value="1"/>
</dbReference>
<dbReference type="PANTHER" id="PTHR31044">
    <property type="entry name" value="BETA-1,3 GLUCANASE"/>
    <property type="match status" value="1"/>
</dbReference>
<gene>
    <name evidence="3" type="ORF">CTI12_AA395700</name>
</gene>
<sequence length="79" mass="8619">MRNASVGRGQSMCIANNRASQEALQSTLDYAYGFGGSDCVTLQHGSNYPAALKNHASYTFNSYSKRTRSQPAVILEELL</sequence>
<dbReference type="Proteomes" id="UP000245207">
    <property type="component" value="Unassembled WGS sequence"/>
</dbReference>
<dbReference type="InterPro" id="IPR044788">
    <property type="entry name" value="X8_dom_prot"/>
</dbReference>
<dbReference type="GO" id="GO:0009506">
    <property type="term" value="C:plasmodesma"/>
    <property type="evidence" value="ECO:0007669"/>
    <property type="project" value="UniProtKB-ARBA"/>
</dbReference>
<evidence type="ECO:0000256" key="1">
    <source>
        <dbReference type="ARBA" id="ARBA00022729"/>
    </source>
</evidence>
<evidence type="ECO:0000313" key="4">
    <source>
        <dbReference type="Proteomes" id="UP000245207"/>
    </source>
</evidence>
<keyword evidence="1" id="KW-0732">Signal</keyword>
<organism evidence="3 4">
    <name type="scientific">Artemisia annua</name>
    <name type="common">Sweet wormwood</name>
    <dbReference type="NCBI Taxonomy" id="35608"/>
    <lineage>
        <taxon>Eukaryota</taxon>
        <taxon>Viridiplantae</taxon>
        <taxon>Streptophyta</taxon>
        <taxon>Embryophyta</taxon>
        <taxon>Tracheophyta</taxon>
        <taxon>Spermatophyta</taxon>
        <taxon>Magnoliopsida</taxon>
        <taxon>eudicotyledons</taxon>
        <taxon>Gunneridae</taxon>
        <taxon>Pentapetalae</taxon>
        <taxon>asterids</taxon>
        <taxon>campanulids</taxon>
        <taxon>Asterales</taxon>
        <taxon>Asteraceae</taxon>
        <taxon>Asteroideae</taxon>
        <taxon>Anthemideae</taxon>
        <taxon>Artemisiinae</taxon>
        <taxon>Artemisia</taxon>
    </lineage>
</organism>
<dbReference type="SMART" id="SM00768">
    <property type="entry name" value="X8"/>
    <property type="match status" value="1"/>
</dbReference>
<feature type="domain" description="X8" evidence="2">
    <location>
        <begin position="11"/>
        <end position="74"/>
    </location>
</feature>
<name>A0A2U1M5J9_ARTAN</name>
<dbReference type="EMBL" id="PKPP01006433">
    <property type="protein sequence ID" value="PWA56518.1"/>
    <property type="molecule type" value="Genomic_DNA"/>
</dbReference>
<evidence type="ECO:0000313" key="3">
    <source>
        <dbReference type="EMBL" id="PWA56518.1"/>
    </source>
</evidence>
<dbReference type="Pfam" id="PF07983">
    <property type="entry name" value="X8"/>
    <property type="match status" value="1"/>
</dbReference>
<keyword evidence="4" id="KW-1185">Reference proteome</keyword>
<dbReference type="AlphaFoldDB" id="A0A2U1M5J9"/>